<dbReference type="Pfam" id="PF05918">
    <property type="entry name" value="API5"/>
    <property type="match status" value="1"/>
</dbReference>
<evidence type="ECO:0000256" key="1">
    <source>
        <dbReference type="ARBA" id="ARBA00022703"/>
    </source>
</evidence>
<dbReference type="AlphaFoldDB" id="A0A426Y2I8"/>
<protein>
    <submittedName>
        <fullName evidence="2">Uncharacterized protein</fullName>
    </submittedName>
</protein>
<dbReference type="EMBL" id="AMZH03015478">
    <property type="protein sequence ID" value="RRT45985.1"/>
    <property type="molecule type" value="Genomic_DNA"/>
</dbReference>
<dbReference type="Proteomes" id="UP000287651">
    <property type="component" value="Unassembled WGS sequence"/>
</dbReference>
<evidence type="ECO:0000313" key="2">
    <source>
        <dbReference type="EMBL" id="RRT45985.1"/>
    </source>
</evidence>
<gene>
    <name evidence="2" type="ORF">B296_00039556</name>
</gene>
<name>A0A426Y2I8_ENSVE</name>
<organism evidence="2 3">
    <name type="scientific">Ensete ventricosum</name>
    <name type="common">Abyssinian banana</name>
    <name type="synonym">Musa ensete</name>
    <dbReference type="NCBI Taxonomy" id="4639"/>
    <lineage>
        <taxon>Eukaryota</taxon>
        <taxon>Viridiplantae</taxon>
        <taxon>Streptophyta</taxon>
        <taxon>Embryophyta</taxon>
        <taxon>Tracheophyta</taxon>
        <taxon>Spermatophyta</taxon>
        <taxon>Magnoliopsida</taxon>
        <taxon>Liliopsida</taxon>
        <taxon>Zingiberales</taxon>
        <taxon>Musaceae</taxon>
        <taxon>Ensete</taxon>
    </lineage>
</organism>
<comment type="caution">
    <text evidence="2">The sequence shown here is derived from an EMBL/GenBank/DDBJ whole genome shotgun (WGS) entry which is preliminary data.</text>
</comment>
<dbReference type="PANTHER" id="PTHR12758:SF19">
    <property type="entry name" value="APOPTOSIS INHIBITOR 5"/>
    <property type="match status" value="1"/>
</dbReference>
<accession>A0A426Y2I8</accession>
<reference evidence="2 3" key="1">
    <citation type="journal article" date="2014" name="Agronomy (Basel)">
        <title>A Draft Genome Sequence for Ensete ventricosum, the Drought-Tolerant Tree Against Hunger.</title>
        <authorList>
            <person name="Harrison J."/>
            <person name="Moore K.A."/>
            <person name="Paszkiewicz K."/>
            <person name="Jones T."/>
            <person name="Grant M."/>
            <person name="Ambacheew D."/>
            <person name="Muzemil S."/>
            <person name="Studholme D.J."/>
        </authorList>
    </citation>
    <scope>NUCLEOTIDE SEQUENCE [LARGE SCALE GENOMIC DNA]</scope>
</reference>
<dbReference type="InterPro" id="IPR008383">
    <property type="entry name" value="API5"/>
</dbReference>
<sequence>MASDTSADAAEVERLYEFGERLNEAKDKSEVPSPFFSHCFPALRLGALFPSLGFAFEALAKQLAAQLIPRFFKFFPSLSSRAVTALFDLVEEDDLGVRFCSALSLSFSFSLSLANATHLAFGSGL</sequence>
<dbReference type="GO" id="GO:0043067">
    <property type="term" value="P:regulation of programmed cell death"/>
    <property type="evidence" value="ECO:0007669"/>
    <property type="project" value="TreeGrafter"/>
</dbReference>
<dbReference type="GO" id="GO:0005634">
    <property type="term" value="C:nucleus"/>
    <property type="evidence" value="ECO:0007669"/>
    <property type="project" value="TreeGrafter"/>
</dbReference>
<proteinExistence type="predicted"/>
<dbReference type="GO" id="GO:0003729">
    <property type="term" value="F:mRNA binding"/>
    <property type="evidence" value="ECO:0007669"/>
    <property type="project" value="TreeGrafter"/>
</dbReference>
<keyword evidence="1" id="KW-0053">Apoptosis</keyword>
<dbReference type="PANTHER" id="PTHR12758">
    <property type="entry name" value="APOPTOSIS INHIBITOR 5-RELATED"/>
    <property type="match status" value="1"/>
</dbReference>
<evidence type="ECO:0000313" key="3">
    <source>
        <dbReference type="Proteomes" id="UP000287651"/>
    </source>
</evidence>